<evidence type="ECO:0000259" key="7">
    <source>
        <dbReference type="PROSITE" id="PS50893"/>
    </source>
</evidence>
<dbReference type="GO" id="GO:0005524">
    <property type="term" value="F:ATP binding"/>
    <property type="evidence" value="ECO:0007669"/>
    <property type="project" value="UniProtKB-KW"/>
</dbReference>
<keyword evidence="5" id="KW-1278">Translocase</keyword>
<dbReference type="SMART" id="SM00382">
    <property type="entry name" value="AAA"/>
    <property type="match status" value="1"/>
</dbReference>
<evidence type="ECO:0000256" key="5">
    <source>
        <dbReference type="ARBA" id="ARBA00022967"/>
    </source>
</evidence>
<keyword evidence="1" id="KW-0813">Transport</keyword>
<dbReference type="GO" id="GO:0008643">
    <property type="term" value="P:carbohydrate transport"/>
    <property type="evidence" value="ECO:0007669"/>
    <property type="project" value="InterPro"/>
</dbReference>
<protein>
    <submittedName>
        <fullName evidence="8">ABC transporter ATP-binding protein</fullName>
    </submittedName>
</protein>
<dbReference type="PANTHER" id="PTHR43875:SF15">
    <property type="entry name" value="TREHALOSE IMPORT ATP-BINDING PROTEIN SUGC"/>
    <property type="match status" value="1"/>
</dbReference>
<dbReference type="InterPro" id="IPR003439">
    <property type="entry name" value="ABC_transporter-like_ATP-bd"/>
</dbReference>
<dbReference type="AlphaFoldDB" id="A0A1R1ELS3"/>
<dbReference type="GO" id="GO:0055052">
    <property type="term" value="C:ATP-binding cassette (ABC) transporter complex, substrate-binding subunit-containing"/>
    <property type="evidence" value="ECO:0007669"/>
    <property type="project" value="TreeGrafter"/>
</dbReference>
<sequence length="349" mass="39068">MASIELVDVSQSFDKNTIIPRLNLKIEDGKFTVLVGPSGCGKTTLLRMIAGLDRQTSGSVLIGGSDVSAIAPGQRGVAMVFQNYAIYPTMSVRENIEFGLKNNKVPKEERTRLVESISETVGLRPYLDRKPSTLSGGQRQRVALARAMVKKPSVFLMDEPLSNLDAKLRVQMRVELIELHKKLGSTFVYVTHDQVEAMSMADTIVLMNQGEIQQEASPAEIYREPDNLFAAQFIGVPPMNVGDMGQDGVRFGFRPEHGLLSTEPADAHFTAKGVISTREMLGSETIYQVRTRDHSFMIKCTEDLFSVDQDIYLSVDESKLFLFGADDKRIYRDDRRHNTYLHALRGRFQ</sequence>
<dbReference type="InterPro" id="IPR013611">
    <property type="entry name" value="Transp-assoc_OB_typ2"/>
</dbReference>
<dbReference type="FunFam" id="3.40.50.300:FF:000042">
    <property type="entry name" value="Maltose/maltodextrin ABC transporter, ATP-binding protein"/>
    <property type="match status" value="1"/>
</dbReference>
<proteinExistence type="predicted"/>
<keyword evidence="9" id="KW-1185">Reference proteome</keyword>
<dbReference type="PROSITE" id="PS50893">
    <property type="entry name" value="ABC_TRANSPORTER_2"/>
    <property type="match status" value="1"/>
</dbReference>
<dbReference type="RefSeq" id="WP_076172927.1">
    <property type="nucleotide sequence ID" value="NZ_MRTP01000006.1"/>
</dbReference>
<dbReference type="CDD" id="cd03301">
    <property type="entry name" value="ABC_MalK_N"/>
    <property type="match status" value="1"/>
</dbReference>
<dbReference type="InterPro" id="IPR047641">
    <property type="entry name" value="ABC_transpr_MalK/UgpC-like"/>
</dbReference>
<dbReference type="InterPro" id="IPR008995">
    <property type="entry name" value="Mo/tungstate-bd_C_term_dom"/>
</dbReference>
<dbReference type="Gene3D" id="2.40.50.100">
    <property type="match status" value="1"/>
</dbReference>
<comment type="caution">
    <text evidence="8">The sequence shown here is derived from an EMBL/GenBank/DDBJ whole genome shotgun (WGS) entry which is preliminary data.</text>
</comment>
<dbReference type="Proteomes" id="UP000187172">
    <property type="component" value="Unassembled WGS sequence"/>
</dbReference>
<reference evidence="8 9" key="1">
    <citation type="submission" date="2016-11" db="EMBL/GenBank/DDBJ databases">
        <title>Paenibacillus species isolates.</title>
        <authorList>
            <person name="Beno S.M."/>
        </authorList>
    </citation>
    <scope>NUCLEOTIDE SEQUENCE [LARGE SCALE GENOMIC DNA]</scope>
    <source>
        <strain evidence="8 9">FSL R5-0378</strain>
    </source>
</reference>
<evidence type="ECO:0000256" key="2">
    <source>
        <dbReference type="ARBA" id="ARBA00022475"/>
    </source>
</evidence>
<dbReference type="EMBL" id="MRTP01000006">
    <property type="protein sequence ID" value="OMF52755.1"/>
    <property type="molecule type" value="Genomic_DNA"/>
</dbReference>
<dbReference type="PANTHER" id="PTHR43875">
    <property type="entry name" value="MALTODEXTRIN IMPORT ATP-BINDING PROTEIN MSMX"/>
    <property type="match status" value="1"/>
</dbReference>
<gene>
    <name evidence="8" type="ORF">BK138_22050</name>
</gene>
<dbReference type="Gene3D" id="2.40.50.140">
    <property type="entry name" value="Nucleic acid-binding proteins"/>
    <property type="match status" value="1"/>
</dbReference>
<accession>A0A1R1ELS3</accession>
<dbReference type="Pfam" id="PF08402">
    <property type="entry name" value="TOBE_2"/>
    <property type="match status" value="1"/>
</dbReference>
<dbReference type="SUPFAM" id="SSF50331">
    <property type="entry name" value="MOP-like"/>
    <property type="match status" value="1"/>
</dbReference>
<dbReference type="GO" id="GO:0140359">
    <property type="term" value="F:ABC-type transporter activity"/>
    <property type="evidence" value="ECO:0007669"/>
    <property type="project" value="InterPro"/>
</dbReference>
<evidence type="ECO:0000256" key="4">
    <source>
        <dbReference type="ARBA" id="ARBA00022840"/>
    </source>
</evidence>
<dbReference type="STRING" id="297318.BK138_22050"/>
<dbReference type="InterPro" id="IPR012340">
    <property type="entry name" value="NA-bd_OB-fold"/>
</dbReference>
<dbReference type="InterPro" id="IPR015855">
    <property type="entry name" value="ABC_transpr_MalK-like"/>
</dbReference>
<dbReference type="Gene3D" id="3.40.50.300">
    <property type="entry name" value="P-loop containing nucleotide triphosphate hydrolases"/>
    <property type="match status" value="1"/>
</dbReference>
<keyword evidence="3" id="KW-0547">Nucleotide-binding</keyword>
<keyword evidence="2" id="KW-1003">Cell membrane</keyword>
<dbReference type="PROSITE" id="PS00211">
    <property type="entry name" value="ABC_TRANSPORTER_1"/>
    <property type="match status" value="1"/>
</dbReference>
<evidence type="ECO:0000256" key="1">
    <source>
        <dbReference type="ARBA" id="ARBA00022448"/>
    </source>
</evidence>
<evidence type="ECO:0000256" key="3">
    <source>
        <dbReference type="ARBA" id="ARBA00022741"/>
    </source>
</evidence>
<dbReference type="SUPFAM" id="SSF52540">
    <property type="entry name" value="P-loop containing nucleoside triphosphate hydrolases"/>
    <property type="match status" value="1"/>
</dbReference>
<keyword evidence="4 8" id="KW-0067">ATP-binding</keyword>
<evidence type="ECO:0000256" key="6">
    <source>
        <dbReference type="ARBA" id="ARBA00023136"/>
    </source>
</evidence>
<organism evidence="8 9">
    <name type="scientific">Paenibacillus rhizosphaerae</name>
    <dbReference type="NCBI Taxonomy" id="297318"/>
    <lineage>
        <taxon>Bacteria</taxon>
        <taxon>Bacillati</taxon>
        <taxon>Bacillota</taxon>
        <taxon>Bacilli</taxon>
        <taxon>Bacillales</taxon>
        <taxon>Paenibacillaceae</taxon>
        <taxon>Paenibacillus</taxon>
    </lineage>
</organism>
<dbReference type="GO" id="GO:0016887">
    <property type="term" value="F:ATP hydrolysis activity"/>
    <property type="evidence" value="ECO:0007669"/>
    <property type="project" value="InterPro"/>
</dbReference>
<keyword evidence="6" id="KW-0472">Membrane</keyword>
<evidence type="ECO:0000313" key="8">
    <source>
        <dbReference type="EMBL" id="OMF52755.1"/>
    </source>
</evidence>
<dbReference type="InterPro" id="IPR003593">
    <property type="entry name" value="AAA+_ATPase"/>
</dbReference>
<evidence type="ECO:0000313" key="9">
    <source>
        <dbReference type="Proteomes" id="UP000187172"/>
    </source>
</evidence>
<name>A0A1R1ELS3_9BACL</name>
<dbReference type="InterPro" id="IPR027417">
    <property type="entry name" value="P-loop_NTPase"/>
</dbReference>
<feature type="domain" description="ABC transporter" evidence="7">
    <location>
        <begin position="4"/>
        <end position="234"/>
    </location>
</feature>
<dbReference type="InterPro" id="IPR017871">
    <property type="entry name" value="ABC_transporter-like_CS"/>
</dbReference>
<dbReference type="Pfam" id="PF00005">
    <property type="entry name" value="ABC_tran"/>
    <property type="match status" value="1"/>
</dbReference>